<dbReference type="Ensembl" id="ENSAPOT00000004432.1">
    <property type="protein sequence ID" value="ENSAPOP00000007744.1"/>
    <property type="gene ID" value="ENSAPOG00000009764.1"/>
</dbReference>
<organism evidence="2 3">
    <name type="scientific">Acanthochromis polyacanthus</name>
    <name type="common">spiny chromis</name>
    <dbReference type="NCBI Taxonomy" id="80966"/>
    <lineage>
        <taxon>Eukaryota</taxon>
        <taxon>Metazoa</taxon>
        <taxon>Chordata</taxon>
        <taxon>Craniata</taxon>
        <taxon>Vertebrata</taxon>
        <taxon>Euteleostomi</taxon>
        <taxon>Actinopterygii</taxon>
        <taxon>Neopterygii</taxon>
        <taxon>Teleostei</taxon>
        <taxon>Neoteleostei</taxon>
        <taxon>Acanthomorphata</taxon>
        <taxon>Ovalentaria</taxon>
        <taxon>Pomacentridae</taxon>
        <taxon>Acanthochromis</taxon>
    </lineage>
</organism>
<dbReference type="Proteomes" id="UP000257200">
    <property type="component" value="Unplaced"/>
</dbReference>
<keyword evidence="3" id="KW-1185">Reference proteome</keyword>
<dbReference type="PROSITE" id="PS51910">
    <property type="entry name" value="GH18_2"/>
    <property type="match status" value="1"/>
</dbReference>
<feature type="domain" description="GH18" evidence="1">
    <location>
        <begin position="1"/>
        <end position="90"/>
    </location>
</feature>
<dbReference type="GeneTree" id="ENSGT00940000165936"/>
<dbReference type="SUPFAM" id="SSF51445">
    <property type="entry name" value="(Trans)glycosidases"/>
    <property type="match status" value="1"/>
</dbReference>
<evidence type="ECO:0000313" key="3">
    <source>
        <dbReference type="Proteomes" id="UP000257200"/>
    </source>
</evidence>
<reference evidence="2" key="1">
    <citation type="submission" date="2025-08" db="UniProtKB">
        <authorList>
            <consortium name="Ensembl"/>
        </authorList>
    </citation>
    <scope>IDENTIFICATION</scope>
</reference>
<name>A0A3Q1EUN5_9TELE</name>
<dbReference type="InterPro" id="IPR001223">
    <property type="entry name" value="Glyco_hydro18_cat"/>
</dbReference>
<evidence type="ECO:0000313" key="2">
    <source>
        <dbReference type="Ensembl" id="ENSAPOP00000007744.1"/>
    </source>
</evidence>
<reference evidence="2" key="2">
    <citation type="submission" date="2025-09" db="UniProtKB">
        <authorList>
            <consortium name="Ensembl"/>
        </authorList>
    </citation>
    <scope>IDENTIFICATION</scope>
</reference>
<dbReference type="AlphaFoldDB" id="A0A3Q1EUN5"/>
<proteinExistence type="predicted"/>
<dbReference type="InterPro" id="IPR017853">
    <property type="entry name" value="GH"/>
</dbReference>
<dbReference type="Gene3D" id="3.20.20.80">
    <property type="entry name" value="Glycosidases"/>
    <property type="match status" value="1"/>
</dbReference>
<protein>
    <recommendedName>
        <fullName evidence="1">GH18 domain-containing protein</fullName>
    </recommendedName>
</protein>
<sequence>MVSNPANRQTFINSVISLLRKHEFDGLDSDWEHSLCLQKGWITDATRSVMPQRRCTQSRRRPPEKKKPDSFTFMAFCALCKSRFYIPTKI</sequence>
<evidence type="ECO:0000259" key="1">
    <source>
        <dbReference type="PROSITE" id="PS51910"/>
    </source>
</evidence>
<accession>A0A3Q1EUN5</accession>
<dbReference type="Pfam" id="PF00704">
    <property type="entry name" value="Glyco_hydro_18"/>
    <property type="match status" value="1"/>
</dbReference>
<dbReference type="GO" id="GO:0005975">
    <property type="term" value="P:carbohydrate metabolic process"/>
    <property type="evidence" value="ECO:0007669"/>
    <property type="project" value="InterPro"/>
</dbReference>